<dbReference type="EMBL" id="VMRX01000036">
    <property type="protein sequence ID" value="TVT31901.1"/>
    <property type="molecule type" value="Genomic_DNA"/>
</dbReference>
<name>A0A259W5E3_9GAMM</name>
<dbReference type="InterPro" id="IPR010920">
    <property type="entry name" value="LSM_dom_sf"/>
</dbReference>
<evidence type="ECO:0000256" key="4">
    <source>
        <dbReference type="ARBA" id="ARBA00023136"/>
    </source>
</evidence>
<reference evidence="7 9" key="1">
    <citation type="submission" date="2017-06" db="EMBL/GenBank/DDBJ databases">
        <title>Draft genome sequence of the halophilic bacterium Marinobacter vinifirmus FB1.</title>
        <authorList>
            <person name="Stepanov V.G."/>
            <person name="Roberts D.J."/>
            <person name="Fox G.E."/>
        </authorList>
    </citation>
    <scope>NUCLEOTIDE SEQUENCE [LARGE SCALE GENOMIC DNA]</scope>
    <source>
        <strain evidence="7 9">FB1</strain>
    </source>
</reference>
<evidence type="ECO:0000313" key="8">
    <source>
        <dbReference type="EMBL" id="TVT31901.1"/>
    </source>
</evidence>
<organism evidence="8 10">
    <name type="scientific">Marinobacter vinifirmus</name>
    <dbReference type="NCBI Taxonomy" id="355591"/>
    <lineage>
        <taxon>Bacteria</taxon>
        <taxon>Pseudomonadati</taxon>
        <taxon>Pseudomonadota</taxon>
        <taxon>Gammaproteobacteria</taxon>
        <taxon>Pseudomonadales</taxon>
        <taxon>Marinobacteraceae</taxon>
        <taxon>Marinobacter</taxon>
    </lineage>
</organism>
<feature type="transmembrane region" description="Helical" evidence="5">
    <location>
        <begin position="17"/>
        <end position="40"/>
    </location>
</feature>
<keyword evidence="3 5" id="KW-1133">Transmembrane helix</keyword>
<accession>A0A259W5E3</accession>
<dbReference type="PANTHER" id="PTHR30221:SF1">
    <property type="entry name" value="SMALL-CONDUCTANCE MECHANOSENSITIVE CHANNEL"/>
    <property type="match status" value="1"/>
</dbReference>
<keyword evidence="9" id="KW-1185">Reference proteome</keyword>
<evidence type="ECO:0000256" key="5">
    <source>
        <dbReference type="RuleBase" id="RU369025"/>
    </source>
</evidence>
<dbReference type="InterPro" id="IPR023408">
    <property type="entry name" value="MscS_beta-dom_sf"/>
</dbReference>
<evidence type="ECO:0000313" key="7">
    <source>
        <dbReference type="EMBL" id="OZC37803.1"/>
    </source>
</evidence>
<protein>
    <recommendedName>
        <fullName evidence="5">Small-conductance mechanosensitive channel</fullName>
    </recommendedName>
</protein>
<evidence type="ECO:0000256" key="1">
    <source>
        <dbReference type="ARBA" id="ARBA00004370"/>
    </source>
</evidence>
<feature type="transmembrane region" description="Helical" evidence="5">
    <location>
        <begin position="84"/>
        <end position="100"/>
    </location>
</feature>
<comment type="function">
    <text evidence="5">Mechanosensitive channel that participates in the regulation of osmotic pressure changes within the cell, opening in response to stretch forces in the membrane lipid bilayer, without the need for other proteins. Contributes to normal resistance to hypoosmotic shock. Forms an ion channel of 1.0 nanosiemens conductance with a slight preference for anions.</text>
</comment>
<dbReference type="InterPro" id="IPR045275">
    <property type="entry name" value="MscS_archaea/bacteria_type"/>
</dbReference>
<dbReference type="InterPro" id="IPR006685">
    <property type="entry name" value="MscS_channel_2nd"/>
</dbReference>
<dbReference type="EMBL" id="NEFY01000001">
    <property type="protein sequence ID" value="OZC37803.1"/>
    <property type="molecule type" value="Genomic_DNA"/>
</dbReference>
<dbReference type="SUPFAM" id="SSF50182">
    <property type="entry name" value="Sm-like ribonucleoproteins"/>
    <property type="match status" value="1"/>
</dbReference>
<comment type="caution">
    <text evidence="8">The sequence shown here is derived from an EMBL/GenBank/DDBJ whole genome shotgun (WGS) entry which is preliminary data.</text>
</comment>
<dbReference type="Proteomes" id="UP000216984">
    <property type="component" value="Unassembled WGS sequence"/>
</dbReference>
<feature type="domain" description="Mechanosensitive ion channel MscS" evidence="6">
    <location>
        <begin position="102"/>
        <end position="166"/>
    </location>
</feature>
<evidence type="ECO:0000256" key="2">
    <source>
        <dbReference type="ARBA" id="ARBA00022692"/>
    </source>
</evidence>
<keyword evidence="5" id="KW-0406">Ion transport</keyword>
<evidence type="ECO:0000259" key="6">
    <source>
        <dbReference type="Pfam" id="PF00924"/>
    </source>
</evidence>
<dbReference type="RefSeq" id="WP_094623847.1">
    <property type="nucleotide sequence ID" value="NZ_NEFY01000001.1"/>
</dbReference>
<keyword evidence="5" id="KW-1003">Cell membrane</keyword>
<comment type="caution">
    <text evidence="5">Lacks conserved residue(s) required for the propagation of feature annotation.</text>
</comment>
<dbReference type="GO" id="GO:0005886">
    <property type="term" value="C:plasma membrane"/>
    <property type="evidence" value="ECO:0007669"/>
    <property type="project" value="UniProtKB-SubCell"/>
</dbReference>
<keyword evidence="5" id="KW-0997">Cell inner membrane</keyword>
<dbReference type="Gene3D" id="1.10.287.1260">
    <property type="match status" value="1"/>
</dbReference>
<evidence type="ECO:0000313" key="10">
    <source>
        <dbReference type="Proteomes" id="UP000319142"/>
    </source>
</evidence>
<dbReference type="Proteomes" id="UP000319142">
    <property type="component" value="Unassembled WGS sequence"/>
</dbReference>
<comment type="similarity">
    <text evidence="5">Belongs to the MscS (TC 1.A.23) family.</text>
</comment>
<feature type="transmembrane region" description="Helical" evidence="5">
    <location>
        <begin position="52"/>
        <end position="78"/>
    </location>
</feature>
<comment type="subunit">
    <text evidence="5">Homoheptamer.</text>
</comment>
<dbReference type="GO" id="GO:0008381">
    <property type="term" value="F:mechanosensitive monoatomic ion channel activity"/>
    <property type="evidence" value="ECO:0007669"/>
    <property type="project" value="InterPro"/>
</dbReference>
<keyword evidence="5" id="KW-0407">Ion channel</keyword>
<keyword evidence="4 5" id="KW-0472">Membrane</keyword>
<sequence length="269" mass="29217">MGDFGIKDALSSITSEALLEALAVIVAASLLILMVQKAVPVLAAKLSGKPRLYLLASVPLFRLLVIVLTIIVVVPILVEPSFENMIAIFGALGLALGFAFKDYANSLIAGIVTLYEMPYRPGDWIEVNGRYGEVRSIGTRAAEIVTLDDTVIVIPHSLLWNTLLANGNDGTDNLMCVAEVFLDPNHDVGRMLGLFRDAIFACPLTKTYQPVLVTVAARETGMCYRLKAYPLEPREQARFISDLTARAAEICGDEGVPMVSYPYLQAQKA</sequence>
<keyword evidence="2 5" id="KW-0812">Transmembrane</keyword>
<gene>
    <name evidence="7" type="ORF">B9Q17_14780</name>
    <name evidence="8" type="ORF">FHK81_13520</name>
</gene>
<keyword evidence="5" id="KW-0813">Transport</keyword>
<evidence type="ECO:0000313" key="9">
    <source>
        <dbReference type="Proteomes" id="UP000216984"/>
    </source>
</evidence>
<proteinExistence type="inferred from homology"/>
<dbReference type="PANTHER" id="PTHR30221">
    <property type="entry name" value="SMALL-CONDUCTANCE MECHANOSENSITIVE CHANNEL"/>
    <property type="match status" value="1"/>
</dbReference>
<dbReference type="Gene3D" id="2.30.30.60">
    <property type="match status" value="1"/>
</dbReference>
<evidence type="ECO:0000256" key="3">
    <source>
        <dbReference type="ARBA" id="ARBA00022989"/>
    </source>
</evidence>
<reference evidence="8 10" key="2">
    <citation type="submission" date="2019-07" db="EMBL/GenBank/DDBJ databases">
        <title>The pathways for chlorine oxyanion respiration interact through the shared metabolite chlorate.</title>
        <authorList>
            <person name="Barnum T.P."/>
            <person name="Cheng Y."/>
            <person name="Hill K.A."/>
            <person name="Lucas L.N."/>
            <person name="Carlson H.K."/>
            <person name="Coates J.D."/>
        </authorList>
    </citation>
    <scope>NUCLEOTIDE SEQUENCE [LARGE SCALE GENOMIC DNA]</scope>
    <source>
        <strain evidence="8">UCB</strain>
    </source>
</reference>
<dbReference type="AlphaFoldDB" id="A0A259W5E3"/>
<comment type="subcellular location">
    <subcellularLocation>
        <location evidence="5">Cell inner membrane</location>
        <topology evidence="5">Multi-pass membrane protein</topology>
    </subcellularLocation>
    <subcellularLocation>
        <location evidence="1">Membrane</location>
    </subcellularLocation>
</comment>
<dbReference type="Pfam" id="PF00924">
    <property type="entry name" value="MS_channel_2nd"/>
    <property type="match status" value="1"/>
</dbReference>